<gene>
    <name evidence="2" type="ORF">COT25_01835</name>
</gene>
<comment type="caution">
    <text evidence="2">The sequence shown here is derived from an EMBL/GenBank/DDBJ whole genome shotgun (WGS) entry which is preliminary data.</text>
</comment>
<protein>
    <submittedName>
        <fullName evidence="2">Uncharacterized protein</fullName>
    </submittedName>
</protein>
<keyword evidence="1" id="KW-0812">Transmembrane</keyword>
<keyword evidence="1" id="KW-1133">Transmembrane helix</keyword>
<reference evidence="3" key="1">
    <citation type="submission" date="2017-09" db="EMBL/GenBank/DDBJ databases">
        <title>Depth-based differentiation of microbial function through sediment-hosted aquifers and enrichment of novel symbionts in the deep terrestrial subsurface.</title>
        <authorList>
            <person name="Probst A.J."/>
            <person name="Ladd B."/>
            <person name="Jarett J.K."/>
            <person name="Geller-Mcgrath D.E."/>
            <person name="Sieber C.M.K."/>
            <person name="Emerson J.B."/>
            <person name="Anantharaman K."/>
            <person name="Thomas B.C."/>
            <person name="Malmstrom R."/>
            <person name="Stieglmeier M."/>
            <person name="Klingl A."/>
            <person name="Woyke T."/>
            <person name="Ryan C.M."/>
            <person name="Banfield J.F."/>
        </authorList>
    </citation>
    <scope>NUCLEOTIDE SEQUENCE [LARGE SCALE GENOMIC DNA]</scope>
</reference>
<evidence type="ECO:0000256" key="1">
    <source>
        <dbReference type="SAM" id="Phobius"/>
    </source>
</evidence>
<name>A0A2H0YT45_9BACT</name>
<proteinExistence type="predicted"/>
<dbReference type="Proteomes" id="UP000228711">
    <property type="component" value="Unassembled WGS sequence"/>
</dbReference>
<organism evidence="2 3">
    <name type="scientific">Candidatus Kerfeldbacteria bacterium CG08_land_8_20_14_0_20_42_7</name>
    <dbReference type="NCBI Taxonomy" id="2014245"/>
    <lineage>
        <taxon>Bacteria</taxon>
        <taxon>Candidatus Kerfeldiibacteriota</taxon>
    </lineage>
</organism>
<dbReference type="EMBL" id="PEXV01000067">
    <property type="protein sequence ID" value="PIS41668.1"/>
    <property type="molecule type" value="Genomic_DNA"/>
</dbReference>
<sequence length="68" mass="7163">MSDQMRALVVVALFVVAAILDHFLPGSKDVVTAALDPSEVVVGVAIISGIAYWILGDGTTKKIEPPKK</sequence>
<evidence type="ECO:0000313" key="2">
    <source>
        <dbReference type="EMBL" id="PIS41668.1"/>
    </source>
</evidence>
<evidence type="ECO:0000313" key="3">
    <source>
        <dbReference type="Proteomes" id="UP000228711"/>
    </source>
</evidence>
<keyword evidence="1" id="KW-0472">Membrane</keyword>
<accession>A0A2H0YT45</accession>
<feature type="transmembrane region" description="Helical" evidence="1">
    <location>
        <begin position="7"/>
        <end position="25"/>
    </location>
</feature>
<feature type="transmembrane region" description="Helical" evidence="1">
    <location>
        <begin position="37"/>
        <end position="55"/>
    </location>
</feature>
<dbReference type="AlphaFoldDB" id="A0A2H0YT45"/>